<dbReference type="InterPro" id="IPR050447">
    <property type="entry name" value="Erg6_SMT_methyltransf"/>
</dbReference>
<dbReference type="KEGG" id="tum:CBW65_04050"/>
<dbReference type="PANTHER" id="PTHR44068">
    <property type="entry name" value="ZGC:194242"/>
    <property type="match status" value="1"/>
</dbReference>
<dbReference type="Pfam" id="PF13489">
    <property type="entry name" value="Methyltransf_23"/>
    <property type="match status" value="1"/>
</dbReference>
<evidence type="ECO:0000313" key="2">
    <source>
        <dbReference type="Proteomes" id="UP000195437"/>
    </source>
</evidence>
<proteinExistence type="predicted"/>
<dbReference type="OrthoDB" id="9808140at2"/>
<evidence type="ECO:0008006" key="3">
    <source>
        <dbReference type="Google" id="ProtNLM"/>
    </source>
</evidence>
<name>A0A1Y0ILE1_9BACL</name>
<dbReference type="CDD" id="cd02440">
    <property type="entry name" value="AdoMet_MTases"/>
    <property type="match status" value="1"/>
</dbReference>
<dbReference type="AlphaFoldDB" id="A0A1Y0ILE1"/>
<dbReference type="InterPro" id="IPR029063">
    <property type="entry name" value="SAM-dependent_MTases_sf"/>
</dbReference>
<dbReference type="Gene3D" id="3.40.50.150">
    <property type="entry name" value="Vaccinia Virus protein VP39"/>
    <property type="match status" value="1"/>
</dbReference>
<dbReference type="EMBL" id="CP021434">
    <property type="protein sequence ID" value="ARU60325.1"/>
    <property type="molecule type" value="Genomic_DNA"/>
</dbReference>
<dbReference type="SUPFAM" id="SSF53335">
    <property type="entry name" value="S-adenosyl-L-methionine-dependent methyltransferases"/>
    <property type="match status" value="1"/>
</dbReference>
<dbReference type="RefSeq" id="WP_087455713.1">
    <property type="nucleotide sequence ID" value="NZ_CP021434.1"/>
</dbReference>
<reference evidence="2" key="1">
    <citation type="submission" date="2017-05" db="EMBL/GenBank/DDBJ databases">
        <authorList>
            <person name="Sung H."/>
        </authorList>
    </citation>
    <scope>NUCLEOTIDE SEQUENCE [LARGE SCALE GENOMIC DNA]</scope>
    <source>
        <strain evidence="2">AR23208</strain>
    </source>
</reference>
<sequence length="239" mass="27598">MSSPEANWNRVWERSKQTGSYSYIHSRLERSMDKVGYFISNGVLFQDGDRVLEAGCGDGLVLLSLLRLFEIQGHGLDISVSAKERAEELMEAEGKRFSYDIGDILAMPYPDDHFDKIVCLGVIEHFHDPAQSIAEVYRVLKPGGQVIMMTPNKKSLGVLDRKLKEWLGTWPFGYQTEYSPKELEQLMTARQFKILKREGLLRRRLPNDNRTVRVIGNFDRMMNLFVEDWGFFSYVFATK</sequence>
<keyword evidence="2" id="KW-1185">Reference proteome</keyword>
<dbReference type="PANTHER" id="PTHR44068:SF11">
    <property type="entry name" value="GERANYL DIPHOSPHATE 2-C-METHYLTRANSFERASE"/>
    <property type="match status" value="1"/>
</dbReference>
<gene>
    <name evidence="1" type="ORF">CBW65_04050</name>
</gene>
<organism evidence="1 2">
    <name type="scientific">Tumebacillus avium</name>
    <dbReference type="NCBI Taxonomy" id="1903704"/>
    <lineage>
        <taxon>Bacteria</taxon>
        <taxon>Bacillati</taxon>
        <taxon>Bacillota</taxon>
        <taxon>Bacilli</taxon>
        <taxon>Bacillales</taxon>
        <taxon>Alicyclobacillaceae</taxon>
        <taxon>Tumebacillus</taxon>
    </lineage>
</organism>
<dbReference type="Proteomes" id="UP000195437">
    <property type="component" value="Chromosome"/>
</dbReference>
<evidence type="ECO:0000313" key="1">
    <source>
        <dbReference type="EMBL" id="ARU60325.1"/>
    </source>
</evidence>
<accession>A0A1Y0ILE1</accession>
<protein>
    <recommendedName>
        <fullName evidence="3">Methyltransferase type 11 domain-containing protein</fullName>
    </recommendedName>
</protein>